<dbReference type="Gene3D" id="1.10.287.70">
    <property type="match status" value="2"/>
</dbReference>
<feature type="compositionally biased region" description="Basic and acidic residues" evidence="9">
    <location>
        <begin position="468"/>
        <end position="478"/>
    </location>
</feature>
<feature type="transmembrane region" description="Helical" evidence="10">
    <location>
        <begin position="246"/>
        <end position="267"/>
    </location>
</feature>
<dbReference type="PRINTS" id="PR01333">
    <property type="entry name" value="2POREKCHANEL"/>
</dbReference>
<dbReference type="EMBL" id="NMPR01000070">
    <property type="protein sequence ID" value="KAA8631686.1"/>
    <property type="molecule type" value="Genomic_DNA"/>
</dbReference>
<dbReference type="FunFam" id="1.10.287.70:FF:000170">
    <property type="entry name" value="Outward-rectifier potassium channel TOK1"/>
    <property type="match status" value="1"/>
</dbReference>
<feature type="region of interest" description="Disordered" evidence="9">
    <location>
        <begin position="1"/>
        <end position="55"/>
    </location>
</feature>
<proteinExistence type="inferred from homology"/>
<dbReference type="GO" id="GO:0005886">
    <property type="term" value="C:plasma membrane"/>
    <property type="evidence" value="ECO:0007669"/>
    <property type="project" value="TreeGrafter"/>
</dbReference>
<feature type="region of interest" description="Disordered" evidence="9">
    <location>
        <begin position="754"/>
        <end position="812"/>
    </location>
</feature>
<dbReference type="InterPro" id="IPR003280">
    <property type="entry name" value="2pore_dom_K_chnl"/>
</dbReference>
<comment type="subcellular location">
    <subcellularLocation>
        <location evidence="1">Membrane</location>
        <topology evidence="1">Multi-pass membrane protein</topology>
    </subcellularLocation>
</comment>
<accession>A0A8S8ZRY4</accession>
<dbReference type="VEuPathDB" id="FungiDB:SMAC_07200"/>
<comment type="caution">
    <text evidence="12">The sequence shown here is derived from an EMBL/GenBank/DDBJ whole genome shotgun (WGS) entry which is preliminary data.</text>
</comment>
<feature type="compositionally biased region" description="Basic and acidic residues" evidence="9">
    <location>
        <begin position="437"/>
        <end position="461"/>
    </location>
</feature>
<evidence type="ECO:0000256" key="6">
    <source>
        <dbReference type="ARBA" id="ARBA00023136"/>
    </source>
</evidence>
<comment type="similarity">
    <text evidence="8">Belongs to the two pore domain potassium channel (TC 1.A.1.8) family.</text>
</comment>
<feature type="domain" description="Potassium channel" evidence="11">
    <location>
        <begin position="523"/>
        <end position="596"/>
    </location>
</feature>
<dbReference type="SUPFAM" id="SSF81324">
    <property type="entry name" value="Voltage-gated potassium channels"/>
    <property type="match status" value="2"/>
</dbReference>
<dbReference type="FunFam" id="1.10.287.70:FF:000198">
    <property type="entry name" value="TOK2 potassium channel"/>
    <property type="match status" value="1"/>
</dbReference>
<dbReference type="PANTHER" id="PTHR11003:SF342">
    <property type="entry name" value="OUTWARD-RECTIFIER POTASSIUM CHANNEL TOK1"/>
    <property type="match status" value="1"/>
</dbReference>
<feature type="transmembrane region" description="Helical" evidence="10">
    <location>
        <begin position="511"/>
        <end position="535"/>
    </location>
</feature>
<keyword evidence="5 8" id="KW-0406">Ion transport</keyword>
<evidence type="ECO:0000256" key="4">
    <source>
        <dbReference type="ARBA" id="ARBA00022989"/>
    </source>
</evidence>
<feature type="compositionally biased region" description="Acidic residues" evidence="9">
    <location>
        <begin position="791"/>
        <end position="800"/>
    </location>
</feature>
<evidence type="ECO:0000256" key="9">
    <source>
        <dbReference type="SAM" id="MobiDB-lite"/>
    </source>
</evidence>
<feature type="transmembrane region" description="Helical" evidence="10">
    <location>
        <begin position="541"/>
        <end position="560"/>
    </location>
</feature>
<evidence type="ECO:0000256" key="3">
    <source>
        <dbReference type="ARBA" id="ARBA00022692"/>
    </source>
</evidence>
<keyword evidence="7 8" id="KW-0407">Ion channel</keyword>
<feature type="transmembrane region" description="Helical" evidence="10">
    <location>
        <begin position="307"/>
        <end position="327"/>
    </location>
</feature>
<feature type="transmembrane region" description="Helical" evidence="10">
    <location>
        <begin position="203"/>
        <end position="226"/>
    </location>
</feature>
<evidence type="ECO:0000313" key="12">
    <source>
        <dbReference type="EMBL" id="KAA8631686.1"/>
    </source>
</evidence>
<dbReference type="GO" id="GO:0022841">
    <property type="term" value="F:potassium ion leak channel activity"/>
    <property type="evidence" value="ECO:0007669"/>
    <property type="project" value="TreeGrafter"/>
</dbReference>
<organism evidence="12 13">
    <name type="scientific">Sordaria macrospora</name>
    <dbReference type="NCBI Taxonomy" id="5147"/>
    <lineage>
        <taxon>Eukaryota</taxon>
        <taxon>Fungi</taxon>
        <taxon>Dikarya</taxon>
        <taxon>Ascomycota</taxon>
        <taxon>Pezizomycotina</taxon>
        <taxon>Sordariomycetes</taxon>
        <taxon>Sordariomycetidae</taxon>
        <taxon>Sordariales</taxon>
        <taxon>Sordariaceae</taxon>
        <taxon>Sordaria</taxon>
    </lineage>
</organism>
<dbReference type="Proteomes" id="UP000433876">
    <property type="component" value="Unassembled WGS sequence"/>
</dbReference>
<feature type="compositionally biased region" description="Basic and acidic residues" evidence="9">
    <location>
        <begin position="368"/>
        <end position="380"/>
    </location>
</feature>
<dbReference type="GO" id="GO:0015271">
    <property type="term" value="F:outward rectifier potassium channel activity"/>
    <property type="evidence" value="ECO:0007669"/>
    <property type="project" value="TreeGrafter"/>
</dbReference>
<evidence type="ECO:0000256" key="2">
    <source>
        <dbReference type="ARBA" id="ARBA00022448"/>
    </source>
</evidence>
<keyword evidence="2 8" id="KW-0813">Transport</keyword>
<dbReference type="AlphaFoldDB" id="A0A8S8ZRY4"/>
<feature type="transmembrane region" description="Helical" evidence="10">
    <location>
        <begin position="140"/>
        <end position="157"/>
    </location>
</feature>
<evidence type="ECO:0000256" key="1">
    <source>
        <dbReference type="ARBA" id="ARBA00004141"/>
    </source>
</evidence>
<feature type="transmembrane region" description="Helical" evidence="10">
    <location>
        <begin position="78"/>
        <end position="105"/>
    </location>
</feature>
<evidence type="ECO:0000256" key="5">
    <source>
        <dbReference type="ARBA" id="ARBA00023065"/>
    </source>
</evidence>
<feature type="compositionally biased region" description="Basic and acidic residues" evidence="9">
    <location>
        <begin position="763"/>
        <end position="772"/>
    </location>
</feature>
<feature type="transmembrane region" description="Helical" evidence="10">
    <location>
        <begin position="572"/>
        <end position="589"/>
    </location>
</feature>
<protein>
    <recommendedName>
        <fullName evidence="11">Potassium channel domain-containing protein</fullName>
    </recommendedName>
</protein>
<dbReference type="GO" id="GO:0030322">
    <property type="term" value="P:stabilization of membrane potential"/>
    <property type="evidence" value="ECO:0007669"/>
    <property type="project" value="TreeGrafter"/>
</dbReference>
<evidence type="ECO:0000313" key="13">
    <source>
        <dbReference type="Proteomes" id="UP000433876"/>
    </source>
</evidence>
<feature type="region of interest" description="Disordered" evidence="9">
    <location>
        <begin position="405"/>
        <end position="479"/>
    </location>
</feature>
<feature type="compositionally biased region" description="Polar residues" evidence="9">
    <location>
        <begin position="344"/>
        <end position="354"/>
    </location>
</feature>
<feature type="domain" description="Potassium channel" evidence="11">
    <location>
        <begin position="252"/>
        <end position="327"/>
    </location>
</feature>
<feature type="compositionally biased region" description="Basic and acidic residues" evidence="9">
    <location>
        <begin position="781"/>
        <end position="790"/>
    </location>
</feature>
<evidence type="ECO:0000256" key="7">
    <source>
        <dbReference type="ARBA" id="ARBA00023303"/>
    </source>
</evidence>
<evidence type="ECO:0000256" key="10">
    <source>
        <dbReference type="SAM" id="Phobius"/>
    </source>
</evidence>
<dbReference type="InterPro" id="IPR013099">
    <property type="entry name" value="K_chnl_dom"/>
</dbReference>
<feature type="region of interest" description="Disordered" evidence="9">
    <location>
        <begin position="340"/>
        <end position="385"/>
    </location>
</feature>
<keyword evidence="3 8" id="KW-0812">Transmembrane</keyword>
<feature type="region of interest" description="Disordered" evidence="9">
    <location>
        <begin position="639"/>
        <end position="672"/>
    </location>
</feature>
<dbReference type="PANTHER" id="PTHR11003">
    <property type="entry name" value="POTASSIUM CHANNEL, SUBFAMILY K"/>
    <property type="match status" value="1"/>
</dbReference>
<sequence>MAESKVGQPSSSSNAGREGRLNSDRPTAIFTFSDPVQSRPRPMPTSSSQEPPPKEEIRTLFNGHIKLRGRNDNLPQKWWAASTAIPLIVATIGPLSHVLSIASLVTTWKVTLPNSGILPDGKDDNGIGIPDPKWEINSNIVSLICGFAGNFFLLLNFTGRVRYVVAIPAAVGAWMFSSGILVAILLAMQIHSPPIWPEVYSQGYYHAIFSAFFYALGAVLLAINMLGYLRGYYPQQFALDDDQRTLILQTMLFFVWLAGGGAVFAWLENWPGGFCDGLYYCDVTILTIGFGDFAPATTAGRAFLVPFQTFGLLFLGLVISSITRFVANISADKVIKRHQEHSRQSTVGMSVTNENELREKLGLPQKRKASDARGESEGRRAFSARRSSLAQYGRLEVAGRLVTFRRHSRAGPDGESEDPTSDGVTQGREGDGQTQNETKEEQARQKMLKFDFGNEKGKRPESAAVGDGGKKRSEQDKRKERRQKLLLLKEDKDRFDAMRQIQGETKRWKQYWALAMALLAFSVLWGFGAAVFMFTEARISNLSYFDSMYFCWVWLLTIGYGDITPKSNIGKPFFIVWSLIAVPIITVLFQEMSSTVVSAVNRGAFKIADWTIMPTSKRGVLDKYIQKHPWAKRFIGKKPDGEESAVQADANTEQPKDLARSPEGTGEQDDDLPNLLYQTIKSIAHDLRFSPRKRYSYEEWELFTRLIQFTQTEEEVEHDGPMAWDWLSEDSPLLADITEAEWVLDRLCESLDRYTRSSSRQEPLPREDHDGQIEGTSPEPDPLRSEREPGPLDDIEEEDGERGRRNREVSQN</sequence>
<evidence type="ECO:0000259" key="11">
    <source>
        <dbReference type="Pfam" id="PF07885"/>
    </source>
</evidence>
<evidence type="ECO:0000256" key="8">
    <source>
        <dbReference type="RuleBase" id="RU003857"/>
    </source>
</evidence>
<dbReference type="Pfam" id="PF07885">
    <property type="entry name" value="Ion_trans_2"/>
    <property type="match status" value="2"/>
</dbReference>
<gene>
    <name evidence="12" type="ORF">SMACR_07200</name>
</gene>
<name>A0A8S8ZRY4_SORMA</name>
<feature type="compositionally biased region" description="Basic and acidic residues" evidence="9">
    <location>
        <begin position="801"/>
        <end position="812"/>
    </location>
</feature>
<reference evidence="12 13" key="1">
    <citation type="submission" date="2017-07" db="EMBL/GenBank/DDBJ databases">
        <title>Genome sequence of the Sordaria macrospora wild type strain R19027.</title>
        <authorList>
            <person name="Nowrousian M."/>
            <person name="Teichert I."/>
            <person name="Kueck U."/>
        </authorList>
    </citation>
    <scope>NUCLEOTIDE SEQUENCE [LARGE SCALE GENOMIC DNA]</scope>
    <source>
        <strain evidence="12 13">R19027</strain>
        <tissue evidence="12">Mycelium</tissue>
    </source>
</reference>
<keyword evidence="4 10" id="KW-1133">Transmembrane helix</keyword>
<feature type="transmembrane region" description="Helical" evidence="10">
    <location>
        <begin position="164"/>
        <end position="191"/>
    </location>
</feature>
<keyword evidence="6 10" id="KW-0472">Membrane</keyword>